<dbReference type="CDD" id="cd08239">
    <property type="entry name" value="THR_DH_like"/>
    <property type="match status" value="1"/>
</dbReference>
<dbReference type="SUPFAM" id="SSF51735">
    <property type="entry name" value="NAD(P)-binding Rossmann-fold domains"/>
    <property type="match status" value="1"/>
</dbReference>
<dbReference type="PANTHER" id="PTHR43401">
    <property type="entry name" value="L-THREONINE 3-DEHYDROGENASE"/>
    <property type="match status" value="1"/>
</dbReference>
<dbReference type="InterPro" id="IPR002328">
    <property type="entry name" value="ADH_Zn_CS"/>
</dbReference>
<evidence type="ECO:0000256" key="2">
    <source>
        <dbReference type="ARBA" id="ARBA00022723"/>
    </source>
</evidence>
<feature type="domain" description="Enoyl reductase (ER)" evidence="6">
    <location>
        <begin position="9"/>
        <end position="338"/>
    </location>
</feature>
<dbReference type="GO" id="GO:0016491">
    <property type="term" value="F:oxidoreductase activity"/>
    <property type="evidence" value="ECO:0007669"/>
    <property type="project" value="UniProtKB-KW"/>
</dbReference>
<keyword evidence="3 5" id="KW-0862">Zinc</keyword>
<dbReference type="SMART" id="SM00829">
    <property type="entry name" value="PKS_ER"/>
    <property type="match status" value="1"/>
</dbReference>
<keyword evidence="2 5" id="KW-0479">Metal-binding</keyword>
<evidence type="ECO:0000313" key="8">
    <source>
        <dbReference type="Proteomes" id="UP000183561"/>
    </source>
</evidence>
<dbReference type="InterPro" id="IPR013154">
    <property type="entry name" value="ADH-like_N"/>
</dbReference>
<dbReference type="SUPFAM" id="SSF50129">
    <property type="entry name" value="GroES-like"/>
    <property type="match status" value="1"/>
</dbReference>
<dbReference type="Pfam" id="PF00107">
    <property type="entry name" value="ADH_zinc_N"/>
    <property type="match status" value="1"/>
</dbReference>
<keyword evidence="4" id="KW-0560">Oxidoreductase</keyword>
<dbReference type="Pfam" id="PF08240">
    <property type="entry name" value="ADH_N"/>
    <property type="match status" value="1"/>
</dbReference>
<organism evidence="7 8">
    <name type="scientific">Rhodococcus koreensis</name>
    <dbReference type="NCBI Taxonomy" id="99653"/>
    <lineage>
        <taxon>Bacteria</taxon>
        <taxon>Bacillati</taxon>
        <taxon>Actinomycetota</taxon>
        <taxon>Actinomycetes</taxon>
        <taxon>Mycobacteriales</taxon>
        <taxon>Nocardiaceae</taxon>
        <taxon>Rhodococcus</taxon>
    </lineage>
</organism>
<gene>
    <name evidence="7" type="ORF">SAMN04490239_6249</name>
</gene>
<dbReference type="InterPro" id="IPR011032">
    <property type="entry name" value="GroES-like_sf"/>
</dbReference>
<evidence type="ECO:0000259" key="6">
    <source>
        <dbReference type="SMART" id="SM00829"/>
    </source>
</evidence>
<dbReference type="PROSITE" id="PS00059">
    <property type="entry name" value="ADH_ZINC"/>
    <property type="match status" value="1"/>
</dbReference>
<evidence type="ECO:0000256" key="3">
    <source>
        <dbReference type="ARBA" id="ARBA00022833"/>
    </source>
</evidence>
<comment type="cofactor">
    <cofactor evidence="1 5">
        <name>Zn(2+)</name>
        <dbReference type="ChEBI" id="CHEBI:29105"/>
    </cofactor>
</comment>
<name>A0A1H4WZZ4_9NOCA</name>
<evidence type="ECO:0000256" key="5">
    <source>
        <dbReference type="RuleBase" id="RU361277"/>
    </source>
</evidence>
<reference evidence="8" key="1">
    <citation type="submission" date="2016-10" db="EMBL/GenBank/DDBJ databases">
        <authorList>
            <person name="Varghese N."/>
            <person name="Submissions S."/>
        </authorList>
    </citation>
    <scope>NUCLEOTIDE SEQUENCE [LARGE SCALE GENOMIC DNA]</scope>
    <source>
        <strain evidence="8">DSM 44498</strain>
    </source>
</reference>
<dbReference type="InterPro" id="IPR013149">
    <property type="entry name" value="ADH-like_C"/>
</dbReference>
<evidence type="ECO:0000313" key="7">
    <source>
        <dbReference type="EMBL" id="SEC98094.1"/>
    </source>
</evidence>
<dbReference type="Gene3D" id="3.90.180.10">
    <property type="entry name" value="Medium-chain alcohol dehydrogenases, catalytic domain"/>
    <property type="match status" value="1"/>
</dbReference>
<accession>A0A1H4WZZ4</accession>
<evidence type="ECO:0000256" key="4">
    <source>
        <dbReference type="ARBA" id="ARBA00023002"/>
    </source>
</evidence>
<dbReference type="AlphaFoldDB" id="A0A1H4WZZ4"/>
<protein>
    <submittedName>
        <fullName evidence="7">Threonine dehydrogenase</fullName>
    </submittedName>
</protein>
<dbReference type="InterPro" id="IPR050129">
    <property type="entry name" value="Zn_alcohol_dh"/>
</dbReference>
<dbReference type="InterPro" id="IPR020843">
    <property type="entry name" value="ER"/>
</dbReference>
<dbReference type="PANTHER" id="PTHR43401:SF5">
    <property type="entry name" value="ALCOHOL DEHYDROGENASE-RELATED"/>
    <property type="match status" value="1"/>
</dbReference>
<proteinExistence type="inferred from homology"/>
<dbReference type="GO" id="GO:0008270">
    <property type="term" value="F:zinc ion binding"/>
    <property type="evidence" value="ECO:0007669"/>
    <property type="project" value="InterPro"/>
</dbReference>
<evidence type="ECO:0000256" key="1">
    <source>
        <dbReference type="ARBA" id="ARBA00001947"/>
    </source>
</evidence>
<keyword evidence="8" id="KW-1185">Reference proteome</keyword>
<dbReference type="Proteomes" id="UP000183561">
    <property type="component" value="Unassembled WGS sequence"/>
</dbReference>
<comment type="similarity">
    <text evidence="5">Belongs to the zinc-containing alcohol dehydrogenase family.</text>
</comment>
<dbReference type="InterPro" id="IPR036291">
    <property type="entry name" value="NAD(P)-bd_dom_sf"/>
</dbReference>
<dbReference type="EMBL" id="FNSV01000005">
    <property type="protein sequence ID" value="SEC98094.1"/>
    <property type="molecule type" value="Genomic_DNA"/>
</dbReference>
<sequence>MMQGITFPGDGSVVLKEFPAPQPGPGEVVVRMRASGMCGSDLHFYRGAVSFGGSADTIQGHEPCGDVHAVGEGVSPDTASVGDRVMIHHYWGCDVCEQCRSGWPQMCDRGNAQTMSITTHGGHAPYAVVPARTLLPLPDGLSYKAGAAIGCGTGTAWGGLMRLGDVGGKTLVVFGQGPVGLSGTMLASALGARVIAVDVNDSRLERARKFGASAVVNSADVDLSATIADLAGRKGVEMILETSGVAGADALSVLGKWGRACFIGLPGEVHFRTEEQYKNQWTIMTSWTMSTIQQRRCAEFIVEQGLPIDDLYTHSWSLDQAVEAYQWFDKQSDGKGVFEF</sequence>
<dbReference type="RefSeq" id="WP_307718321.1">
    <property type="nucleotide sequence ID" value="NZ_FNSV01000005.1"/>
</dbReference>